<dbReference type="InterPro" id="IPR003594">
    <property type="entry name" value="HATPase_dom"/>
</dbReference>
<dbReference type="Pfam" id="PF07730">
    <property type="entry name" value="HisKA_3"/>
    <property type="match status" value="1"/>
</dbReference>
<reference evidence="11" key="1">
    <citation type="submission" date="2023-07" db="EMBL/GenBank/DDBJ databases">
        <title>Comparative genomics of wheat-associated soil bacteria to identify genetic determinants of phenazine resistance.</title>
        <authorList>
            <person name="Mouncey N."/>
        </authorList>
    </citation>
    <scope>NUCLEOTIDE SEQUENCE</scope>
    <source>
        <strain evidence="11">V4I22</strain>
    </source>
</reference>
<keyword evidence="9" id="KW-1133">Transmembrane helix</keyword>
<feature type="transmembrane region" description="Helical" evidence="9">
    <location>
        <begin position="125"/>
        <end position="148"/>
    </location>
</feature>
<dbReference type="GO" id="GO:0016020">
    <property type="term" value="C:membrane"/>
    <property type="evidence" value="ECO:0007669"/>
    <property type="project" value="InterPro"/>
</dbReference>
<evidence type="ECO:0000256" key="4">
    <source>
        <dbReference type="ARBA" id="ARBA00022679"/>
    </source>
</evidence>
<dbReference type="GO" id="GO:0005524">
    <property type="term" value="F:ATP binding"/>
    <property type="evidence" value="ECO:0007669"/>
    <property type="project" value="UniProtKB-KW"/>
</dbReference>
<keyword evidence="9" id="KW-0472">Membrane</keyword>
<dbReference type="Gene3D" id="3.30.565.10">
    <property type="entry name" value="Histidine kinase-like ATPase, C-terminal domain"/>
    <property type="match status" value="1"/>
</dbReference>
<sequence length="392" mass="42450">MCMRTPRPLFVDTLIALAMVWVAFRLGQASVARGWPELDARAYGLVALAHLPVALRRRAPLTVFAVVQLAGVAYISLGYWPVASALGSMLVLYTVASVYPTRIAIGCAAVMTAKWLYAGVISDNLSMTLVVSQALLFSLVLVWSGTLARRSRELARQLRAELAERARREVTAERGRIARELHDVVAHHMSVISVQAGLARFVLDSDTVTARGALGTIEDTSAEALEELRRILHVLREHDLGGAESAAPMPTLARLGDLLERIRAGGIPVELSIQGTVRPLAPGVELCAYRVVQEALTNVLKHTQHADAQVRLHYRQHELTVIVTDNGTGNKDGLNPARVPAGTGHGLIGMRERAKLYGGTISVGPHAEGGFAVRLTLPTSTTGTRWGDERRR</sequence>
<dbReference type="InterPro" id="IPR050482">
    <property type="entry name" value="Sensor_HK_TwoCompSys"/>
</dbReference>
<dbReference type="Pfam" id="PF23539">
    <property type="entry name" value="DUF7134"/>
    <property type="match status" value="1"/>
</dbReference>
<evidence type="ECO:0000256" key="2">
    <source>
        <dbReference type="ARBA" id="ARBA00012438"/>
    </source>
</evidence>
<keyword evidence="6 11" id="KW-0418">Kinase</keyword>
<protein>
    <recommendedName>
        <fullName evidence="2">histidine kinase</fullName>
        <ecNumber evidence="2">2.7.13.3</ecNumber>
    </recommendedName>
</protein>
<dbReference type="GO" id="GO:0046983">
    <property type="term" value="F:protein dimerization activity"/>
    <property type="evidence" value="ECO:0007669"/>
    <property type="project" value="InterPro"/>
</dbReference>
<keyword evidence="7" id="KW-0067">ATP-binding</keyword>
<evidence type="ECO:0000256" key="6">
    <source>
        <dbReference type="ARBA" id="ARBA00022777"/>
    </source>
</evidence>
<evidence type="ECO:0000256" key="7">
    <source>
        <dbReference type="ARBA" id="ARBA00022840"/>
    </source>
</evidence>
<dbReference type="SUPFAM" id="SSF55874">
    <property type="entry name" value="ATPase domain of HSP90 chaperone/DNA topoisomerase II/histidine kinase"/>
    <property type="match status" value="1"/>
</dbReference>
<evidence type="ECO:0000313" key="11">
    <source>
        <dbReference type="EMBL" id="MDQ0913495.1"/>
    </source>
</evidence>
<dbReference type="Pfam" id="PF02518">
    <property type="entry name" value="HATPase_c"/>
    <property type="match status" value="1"/>
</dbReference>
<evidence type="ECO:0000313" key="12">
    <source>
        <dbReference type="Proteomes" id="UP001234216"/>
    </source>
</evidence>
<name>A0AAW8FWZ9_9ACTN</name>
<dbReference type="AlphaFoldDB" id="A0AAW8FWZ9"/>
<dbReference type="InterPro" id="IPR011712">
    <property type="entry name" value="Sig_transdc_His_kin_sub3_dim/P"/>
</dbReference>
<dbReference type="Gene3D" id="1.20.5.1930">
    <property type="match status" value="1"/>
</dbReference>
<dbReference type="EC" id="2.7.13.3" evidence="2"/>
<comment type="caution">
    <text evidence="11">The sequence shown here is derived from an EMBL/GenBank/DDBJ whole genome shotgun (WGS) entry which is preliminary data.</text>
</comment>
<evidence type="ECO:0000259" key="10">
    <source>
        <dbReference type="PROSITE" id="PS50109"/>
    </source>
</evidence>
<dbReference type="PROSITE" id="PS50109">
    <property type="entry name" value="HIS_KIN"/>
    <property type="match status" value="1"/>
</dbReference>
<feature type="transmembrane region" description="Helical" evidence="9">
    <location>
        <begin position="90"/>
        <end position="113"/>
    </location>
</feature>
<keyword evidence="5" id="KW-0547">Nucleotide-binding</keyword>
<organism evidence="11 12">
    <name type="scientific">Streptomyces canus</name>
    <dbReference type="NCBI Taxonomy" id="58343"/>
    <lineage>
        <taxon>Bacteria</taxon>
        <taxon>Bacillati</taxon>
        <taxon>Actinomycetota</taxon>
        <taxon>Actinomycetes</taxon>
        <taxon>Kitasatosporales</taxon>
        <taxon>Streptomycetaceae</taxon>
        <taxon>Streptomyces</taxon>
        <taxon>Streptomyces aurantiacus group</taxon>
    </lineage>
</organism>
<dbReference type="InterPro" id="IPR055558">
    <property type="entry name" value="DUF7134"/>
</dbReference>
<accession>A0AAW8FWZ9</accession>
<feature type="domain" description="Histidine kinase" evidence="10">
    <location>
        <begin position="290"/>
        <end position="381"/>
    </location>
</feature>
<dbReference type="GO" id="GO:0000155">
    <property type="term" value="F:phosphorelay sensor kinase activity"/>
    <property type="evidence" value="ECO:0007669"/>
    <property type="project" value="InterPro"/>
</dbReference>
<keyword evidence="8" id="KW-0902">Two-component regulatory system</keyword>
<evidence type="ECO:0000256" key="8">
    <source>
        <dbReference type="ARBA" id="ARBA00023012"/>
    </source>
</evidence>
<dbReference type="PANTHER" id="PTHR24421:SF10">
    <property type="entry name" value="NITRATE_NITRITE SENSOR PROTEIN NARQ"/>
    <property type="match status" value="1"/>
</dbReference>
<dbReference type="Proteomes" id="UP001234216">
    <property type="component" value="Unassembled WGS sequence"/>
</dbReference>
<evidence type="ECO:0000256" key="3">
    <source>
        <dbReference type="ARBA" id="ARBA00022553"/>
    </source>
</evidence>
<dbReference type="InterPro" id="IPR036890">
    <property type="entry name" value="HATPase_C_sf"/>
</dbReference>
<feature type="transmembrane region" description="Helical" evidence="9">
    <location>
        <begin position="61"/>
        <end position="83"/>
    </location>
</feature>
<dbReference type="RefSeq" id="WP_373431091.1">
    <property type="nucleotide sequence ID" value="NZ_JAUSZV010000006.1"/>
</dbReference>
<keyword evidence="4" id="KW-0808">Transferase</keyword>
<dbReference type="PANTHER" id="PTHR24421">
    <property type="entry name" value="NITRATE/NITRITE SENSOR PROTEIN NARX-RELATED"/>
    <property type="match status" value="1"/>
</dbReference>
<dbReference type="SMART" id="SM00387">
    <property type="entry name" value="HATPase_c"/>
    <property type="match status" value="1"/>
</dbReference>
<dbReference type="InterPro" id="IPR005467">
    <property type="entry name" value="His_kinase_dom"/>
</dbReference>
<evidence type="ECO:0000256" key="9">
    <source>
        <dbReference type="SAM" id="Phobius"/>
    </source>
</evidence>
<keyword evidence="3" id="KW-0597">Phosphoprotein</keyword>
<comment type="catalytic activity">
    <reaction evidence="1">
        <text>ATP + protein L-histidine = ADP + protein N-phospho-L-histidine.</text>
        <dbReference type="EC" id="2.7.13.3"/>
    </reaction>
</comment>
<proteinExistence type="predicted"/>
<evidence type="ECO:0000256" key="5">
    <source>
        <dbReference type="ARBA" id="ARBA00022741"/>
    </source>
</evidence>
<gene>
    <name evidence="11" type="ORF">QFZ22_009567</name>
</gene>
<keyword evidence="9" id="KW-0812">Transmembrane</keyword>
<dbReference type="EMBL" id="JAUSZV010000006">
    <property type="protein sequence ID" value="MDQ0913495.1"/>
    <property type="molecule type" value="Genomic_DNA"/>
</dbReference>
<evidence type="ECO:0000256" key="1">
    <source>
        <dbReference type="ARBA" id="ARBA00000085"/>
    </source>
</evidence>
<dbReference type="CDD" id="cd16917">
    <property type="entry name" value="HATPase_UhpB-NarQ-NarX-like"/>
    <property type="match status" value="1"/>
</dbReference>